<reference evidence="3 4" key="2">
    <citation type="submission" date="2018-11" db="EMBL/GenBank/DDBJ databases">
        <authorList>
            <consortium name="Pathogen Informatics"/>
        </authorList>
    </citation>
    <scope>NUCLEOTIDE SEQUENCE [LARGE SCALE GENOMIC DNA]</scope>
</reference>
<sequence length="89" mass="9910">MMLLSPQVGLFPLKVLITLVDAFARLFAPARRFYAGLTGRPAISDTSKETPLEFSSPPPLPPIAANQSTLTDFGFHRQYENRIRSPDSY</sequence>
<name>A0A0R3WEF1_TAEAS</name>
<dbReference type="AlphaFoldDB" id="A0A0R3WEF1"/>
<dbReference type="EMBL" id="UYRS01019026">
    <property type="protein sequence ID" value="VDK42213.1"/>
    <property type="molecule type" value="Genomic_DNA"/>
</dbReference>
<keyword evidence="2" id="KW-0732">Signal</keyword>
<keyword evidence="4" id="KW-1185">Reference proteome</keyword>
<evidence type="ECO:0000313" key="5">
    <source>
        <dbReference type="WBParaSite" id="TASK_0000919001-mRNA-1"/>
    </source>
</evidence>
<dbReference type="WBParaSite" id="TASK_0000919001-mRNA-1">
    <property type="protein sequence ID" value="TASK_0000919001-mRNA-1"/>
    <property type="gene ID" value="TASK_0000919001"/>
</dbReference>
<protein>
    <submittedName>
        <fullName evidence="5">Secreted protein</fullName>
    </submittedName>
</protein>
<gene>
    <name evidence="3" type="ORF">TASK_LOCUS9192</name>
</gene>
<feature type="signal peptide" evidence="2">
    <location>
        <begin position="1"/>
        <end position="22"/>
    </location>
</feature>
<proteinExistence type="predicted"/>
<evidence type="ECO:0000313" key="3">
    <source>
        <dbReference type="EMBL" id="VDK42213.1"/>
    </source>
</evidence>
<organism evidence="5">
    <name type="scientific">Taenia asiatica</name>
    <name type="common">Asian tapeworm</name>
    <dbReference type="NCBI Taxonomy" id="60517"/>
    <lineage>
        <taxon>Eukaryota</taxon>
        <taxon>Metazoa</taxon>
        <taxon>Spiralia</taxon>
        <taxon>Lophotrochozoa</taxon>
        <taxon>Platyhelminthes</taxon>
        <taxon>Cestoda</taxon>
        <taxon>Eucestoda</taxon>
        <taxon>Cyclophyllidea</taxon>
        <taxon>Taeniidae</taxon>
        <taxon>Taenia</taxon>
    </lineage>
</organism>
<reference evidence="5" key="1">
    <citation type="submission" date="2017-02" db="UniProtKB">
        <authorList>
            <consortium name="WormBaseParasite"/>
        </authorList>
    </citation>
    <scope>IDENTIFICATION</scope>
</reference>
<evidence type="ECO:0000256" key="1">
    <source>
        <dbReference type="SAM" id="MobiDB-lite"/>
    </source>
</evidence>
<dbReference type="STRING" id="60517.A0A0R3WEF1"/>
<evidence type="ECO:0000256" key="2">
    <source>
        <dbReference type="SAM" id="SignalP"/>
    </source>
</evidence>
<dbReference type="Proteomes" id="UP000282613">
    <property type="component" value="Unassembled WGS sequence"/>
</dbReference>
<accession>A0A0R3WEF1</accession>
<evidence type="ECO:0000313" key="4">
    <source>
        <dbReference type="Proteomes" id="UP000282613"/>
    </source>
</evidence>
<feature type="region of interest" description="Disordered" evidence="1">
    <location>
        <begin position="41"/>
        <end position="61"/>
    </location>
</feature>
<feature type="chain" id="PRO_5043132765" evidence="2">
    <location>
        <begin position="23"/>
        <end position="89"/>
    </location>
</feature>